<proteinExistence type="predicted"/>
<reference evidence="3 4" key="1">
    <citation type="journal article" date="2014" name="Int. J. Syst. Evol. Microbiol.">
        <title>Nocardioides zeae sp. nov., isolated from the stem of Zea mays.</title>
        <authorList>
            <person name="Glaeser S.P."/>
            <person name="McInroy J.A."/>
            <person name="Busse H.J."/>
            <person name="Kampfer P."/>
        </authorList>
    </citation>
    <scope>NUCLEOTIDE SEQUENCE [LARGE SCALE GENOMIC DNA]</scope>
    <source>
        <strain evidence="3 4">JCM 30728</strain>
    </source>
</reference>
<feature type="transmembrane region" description="Helical" evidence="2">
    <location>
        <begin position="31"/>
        <end position="56"/>
    </location>
</feature>
<dbReference type="PROSITE" id="PS51318">
    <property type="entry name" value="TAT"/>
    <property type="match status" value="1"/>
</dbReference>
<organism evidence="3 4">
    <name type="scientific">Nocardioides zeae</name>
    <dbReference type="NCBI Taxonomy" id="1457234"/>
    <lineage>
        <taxon>Bacteria</taxon>
        <taxon>Bacillati</taxon>
        <taxon>Actinomycetota</taxon>
        <taxon>Actinomycetes</taxon>
        <taxon>Propionibacteriales</taxon>
        <taxon>Nocardioidaceae</taxon>
        <taxon>Nocardioides</taxon>
    </lineage>
</organism>
<evidence type="ECO:0000313" key="3">
    <source>
        <dbReference type="EMBL" id="NEN80265.1"/>
    </source>
</evidence>
<keyword evidence="2" id="KW-1133">Transmembrane helix</keyword>
<dbReference type="SUPFAM" id="SSF49785">
    <property type="entry name" value="Galactose-binding domain-like"/>
    <property type="match status" value="1"/>
</dbReference>
<dbReference type="PANTHER" id="PTHR36848">
    <property type="entry name" value="DNA-BINDING PROTEIN (PUTATIVE SECRETED PROTEIN)-RELATED"/>
    <property type="match status" value="1"/>
</dbReference>
<gene>
    <name evidence="3" type="ORF">G3T38_18570</name>
</gene>
<name>A0A6P0HT67_9ACTN</name>
<dbReference type="RefSeq" id="WP_163774060.1">
    <property type="nucleotide sequence ID" value="NZ_JAAGXA010000017.1"/>
</dbReference>
<feature type="region of interest" description="Disordered" evidence="1">
    <location>
        <begin position="1"/>
        <end position="23"/>
    </location>
</feature>
<evidence type="ECO:0000313" key="4">
    <source>
        <dbReference type="Proteomes" id="UP000468687"/>
    </source>
</evidence>
<dbReference type="Proteomes" id="UP000468687">
    <property type="component" value="Unassembled WGS sequence"/>
</dbReference>
<dbReference type="InterPro" id="IPR006311">
    <property type="entry name" value="TAT_signal"/>
</dbReference>
<dbReference type="Pfam" id="PF17132">
    <property type="entry name" value="Glyco_hydro_106"/>
    <property type="match status" value="1"/>
</dbReference>
<dbReference type="AlphaFoldDB" id="A0A6P0HT67"/>
<feature type="compositionally biased region" description="Polar residues" evidence="1">
    <location>
        <begin position="1"/>
        <end position="10"/>
    </location>
</feature>
<evidence type="ECO:0000256" key="2">
    <source>
        <dbReference type="SAM" id="Phobius"/>
    </source>
</evidence>
<dbReference type="EMBL" id="JAAGXA010000017">
    <property type="protein sequence ID" value="NEN80265.1"/>
    <property type="molecule type" value="Genomic_DNA"/>
</dbReference>
<keyword evidence="2" id="KW-0812">Transmembrane</keyword>
<dbReference type="InterPro" id="IPR008979">
    <property type="entry name" value="Galactose-bd-like_sf"/>
</dbReference>
<dbReference type="PANTHER" id="PTHR36848:SF2">
    <property type="entry name" value="SECRETED PROTEIN"/>
    <property type="match status" value="1"/>
</dbReference>
<sequence>MDDDVTTASASAPRGARTGPRLDRRLDRRRLLAAAVASVGVAAAATGATATTAAAAAPGAARPGVPGLPGDLARRFASPGLATAAGFRWWWPHGAVDPAEITREVQQIAAAGFGAVEIADVTHSLRARDIEIDLATQGWGTPSWVAGVRAALKEAEKRGVRVDITVGPSWPAAVPTLTPDDEGACTELVHGRATVAAGATYDAALPEPLVEPVAAATRRTLVAVQAARLVTEGTTRTEAVLDGASLVDLTDAVVDGALTWTAPAGSGSWVLLACWQRGSGQEPEAGPHTDPRCWVVDHFSPLGAQAVVDLWESTILDRDLRRLLGSTGGYLFEDSLEIETDATIWTPAFLVEFEQRRGYDLRPYLAVVLELHERYQFAFDATTTIRVRDDVNQTLSDLYRDHHLRPIQAFARTLGMGLRVQPYGLETDTVEHSAVVDVPETESLGFKNLDDYRVMAGGRDLGGRTVLSCEAACYNGAAYSTTWERALQTLHSIYAAGVNMAVLHGFAYASAPGVTWPGFAAFSPYYNGAVGYGEAWGPRTPLWRHMPGIAAHLARTQLVLQTGVPKYDVVFLRPKGWASTGIGAPWATNDGIPLGWTHSFATPALLELPLATVRDGRLAPDGPAYQAMVVGPDQFRGGRCSIELSAAQRVRALAEAGLRVVLLGDWTQAEPVGVETAEVIAEIRAEMAAIAALPTTRTVAVQGDIPAALTALGVTPDVSHERSTLMSVRRVLADGGGVDLYYLANAKHAENRRLERVTQDVWLTATRSDAVPYRLDTWSGTLAPVPLHERSGQRVKVRVDLVPGQSSVIVLAAPAASERPVSVVATTAVDVTGDDRRLVVRATTPGTHTVTLAGGRTRSATVASVRAPLTLRTWDLEVEDWTPGRTATETTRTTRRTRLSVLVPWSQIPGFEDVSGIGRYRASVNLGQQWPVGTGALLELGAVEDTFRVTVNGQVLPPCDPLRTTVDLGRRLQRGANTIEVEVATPLLNRLRTVTPEVYGVATRQGYGLVGPVRLLPYVEAEVR</sequence>
<evidence type="ECO:0000256" key="1">
    <source>
        <dbReference type="SAM" id="MobiDB-lite"/>
    </source>
</evidence>
<accession>A0A6P0HT67</accession>
<keyword evidence="2" id="KW-0472">Membrane</keyword>
<keyword evidence="4" id="KW-1185">Reference proteome</keyword>
<protein>
    <submittedName>
        <fullName evidence="3">Alpha-L-rhamnosidase</fullName>
    </submittedName>
</protein>
<dbReference type="InterPro" id="IPR053161">
    <property type="entry name" value="Ulvan_degrading_GH"/>
</dbReference>
<comment type="caution">
    <text evidence="3">The sequence shown here is derived from an EMBL/GenBank/DDBJ whole genome shotgun (WGS) entry which is preliminary data.</text>
</comment>
<dbReference type="Gene3D" id="2.60.120.260">
    <property type="entry name" value="Galactose-binding domain-like"/>
    <property type="match status" value="1"/>
</dbReference>